<dbReference type="GO" id="GO:0009451">
    <property type="term" value="P:RNA modification"/>
    <property type="evidence" value="ECO:0007669"/>
    <property type="project" value="InterPro"/>
</dbReference>
<feature type="repeat" description="PPR" evidence="2">
    <location>
        <begin position="68"/>
        <end position="102"/>
    </location>
</feature>
<comment type="caution">
    <text evidence="3">The sequence shown here is derived from an EMBL/GenBank/DDBJ whole genome shotgun (WGS) entry which is preliminary data.</text>
</comment>
<dbReference type="InterPro" id="IPR002885">
    <property type="entry name" value="PPR_rpt"/>
</dbReference>
<dbReference type="InterPro" id="IPR046848">
    <property type="entry name" value="E_motif"/>
</dbReference>
<protein>
    <submittedName>
        <fullName evidence="3">Uncharacterized protein</fullName>
    </submittedName>
</protein>
<organism evidence="3 4">
    <name type="scientific">Coptis chinensis</name>
    <dbReference type="NCBI Taxonomy" id="261450"/>
    <lineage>
        <taxon>Eukaryota</taxon>
        <taxon>Viridiplantae</taxon>
        <taxon>Streptophyta</taxon>
        <taxon>Embryophyta</taxon>
        <taxon>Tracheophyta</taxon>
        <taxon>Spermatophyta</taxon>
        <taxon>Magnoliopsida</taxon>
        <taxon>Ranunculales</taxon>
        <taxon>Ranunculaceae</taxon>
        <taxon>Coptidoideae</taxon>
        <taxon>Coptis</taxon>
    </lineage>
</organism>
<keyword evidence="4" id="KW-1185">Reference proteome</keyword>
<dbReference type="Pfam" id="PF20431">
    <property type="entry name" value="E_motif"/>
    <property type="match status" value="1"/>
</dbReference>
<dbReference type="GO" id="GO:0003723">
    <property type="term" value="F:RNA binding"/>
    <property type="evidence" value="ECO:0007669"/>
    <property type="project" value="InterPro"/>
</dbReference>
<feature type="repeat" description="PPR" evidence="2">
    <location>
        <begin position="171"/>
        <end position="205"/>
    </location>
</feature>
<reference evidence="3 4" key="1">
    <citation type="submission" date="2020-10" db="EMBL/GenBank/DDBJ databases">
        <title>The Coptis chinensis genome and diversification of protoberbering-type alkaloids.</title>
        <authorList>
            <person name="Wang B."/>
            <person name="Shu S."/>
            <person name="Song C."/>
            <person name="Liu Y."/>
        </authorList>
    </citation>
    <scope>NUCLEOTIDE SEQUENCE [LARGE SCALE GENOMIC DNA]</scope>
    <source>
        <strain evidence="3">HL-2020</strain>
        <tissue evidence="3">Leaf</tissue>
    </source>
</reference>
<dbReference type="NCBIfam" id="TIGR00756">
    <property type="entry name" value="PPR"/>
    <property type="match status" value="4"/>
</dbReference>
<dbReference type="InterPro" id="IPR011990">
    <property type="entry name" value="TPR-like_helical_dom_sf"/>
</dbReference>
<evidence type="ECO:0000313" key="4">
    <source>
        <dbReference type="Proteomes" id="UP000631114"/>
    </source>
</evidence>
<dbReference type="Gene3D" id="1.25.40.10">
    <property type="entry name" value="Tetratricopeptide repeat domain"/>
    <property type="match status" value="3"/>
</dbReference>
<evidence type="ECO:0000313" key="3">
    <source>
        <dbReference type="EMBL" id="KAF9606237.1"/>
    </source>
</evidence>
<proteinExistence type="predicted"/>
<dbReference type="Proteomes" id="UP000631114">
    <property type="component" value="Unassembled WGS sequence"/>
</dbReference>
<keyword evidence="1" id="KW-0677">Repeat</keyword>
<dbReference type="InterPro" id="IPR046960">
    <property type="entry name" value="PPR_At4g14850-like_plant"/>
</dbReference>
<accession>A0A835HY20</accession>
<dbReference type="Pfam" id="PF01535">
    <property type="entry name" value="PPR"/>
    <property type="match status" value="5"/>
</dbReference>
<gene>
    <name evidence="3" type="ORF">IFM89_024058</name>
</gene>
<sequence>MQAWKRCMNLIERCKNMQQLKTIHAIFITNGHHDNNYAMSKLISFTALSNNGNLIYASQLFDQIPNPNSFIYNTLIRAYSRSTQPQVSLHYFCLMLKDDCIVPDYHTLPFVLIACANACCVSLGEGIHCWVLKNGWGFSDKHIQTALLRFYLECGSLVEFRKVFDEIHERDVFQWNVFMNGCLRYGMDVEALSAFRDMLSSGVELDEYCVATGLTACAHSGALRQGMWIHEYVKKRDEFSEDVFVGTALVDMYAKCGCIDKAVEVFRRMRKRNEFSWAAMIGGFALHGFAKEAIHCLDRMIMEDGLRPDGVVLLAVLTACTHAGCEEEGRLLLRNMKALYGIVPKHEHYSCTVDLLCRAGRLNEALELIQTMPMRPLASVWGSLLSACKTHGNVELAELAVERLLQIEHDSGAQEDGAYVQLSNIYLNAQRCSDAGRIRMMMDDKGIKKTPGCSVIEVNGKVNEFVAGDVVHPLRLEIHAILDLLSLRISDHLL</sequence>
<dbReference type="EMBL" id="JADFTS010000005">
    <property type="protein sequence ID" value="KAF9606237.1"/>
    <property type="molecule type" value="Genomic_DNA"/>
</dbReference>
<dbReference type="FunFam" id="1.25.40.10:FF:000470">
    <property type="entry name" value="Pentatricopeptide repeat-containing protein At5g66520"/>
    <property type="match status" value="1"/>
</dbReference>
<dbReference type="OrthoDB" id="426361at2759"/>
<name>A0A835HY20_9MAGN</name>
<feature type="repeat" description="PPR" evidence="2">
    <location>
        <begin position="242"/>
        <end position="276"/>
    </location>
</feature>
<dbReference type="PROSITE" id="PS51375">
    <property type="entry name" value="PPR"/>
    <property type="match status" value="3"/>
</dbReference>
<dbReference type="PANTHER" id="PTHR47926:SF537">
    <property type="entry name" value="PENTACOTRIPEPTIDE-REPEAT REGION OF PRORP DOMAIN-CONTAINING PROTEIN"/>
    <property type="match status" value="1"/>
</dbReference>
<dbReference type="FunFam" id="1.25.40.10:FF:001236">
    <property type="entry name" value="Pentatricopeptide repeat-containing protein At3g28660"/>
    <property type="match status" value="1"/>
</dbReference>
<evidence type="ECO:0000256" key="1">
    <source>
        <dbReference type="ARBA" id="ARBA00022737"/>
    </source>
</evidence>
<dbReference type="AlphaFoldDB" id="A0A835HY20"/>
<dbReference type="PANTHER" id="PTHR47926">
    <property type="entry name" value="PENTATRICOPEPTIDE REPEAT-CONTAINING PROTEIN"/>
    <property type="match status" value="1"/>
</dbReference>
<evidence type="ECO:0000256" key="2">
    <source>
        <dbReference type="PROSITE-ProRule" id="PRU00708"/>
    </source>
</evidence>